<dbReference type="EMBL" id="JPKZ01000187">
    <property type="protein sequence ID" value="KHN88759.1"/>
    <property type="molecule type" value="Genomic_DNA"/>
</dbReference>
<keyword evidence="1" id="KW-0328">Glycosyltransferase</keyword>
<dbReference type="OMA" id="PFHMEIC"/>
<accession>A0A0B2W557</accession>
<dbReference type="GO" id="GO:0016757">
    <property type="term" value="F:glycosyltransferase activity"/>
    <property type="evidence" value="ECO:0007669"/>
    <property type="project" value="UniProtKB-KW"/>
</dbReference>
<comment type="caution">
    <text evidence="1">The sequence shown here is derived from an EMBL/GenBank/DDBJ whole genome shotgun (WGS) entry which is preliminary data.</text>
</comment>
<evidence type="ECO:0000313" key="2">
    <source>
        <dbReference type="Proteomes" id="UP000031036"/>
    </source>
</evidence>
<evidence type="ECO:0000313" key="1">
    <source>
        <dbReference type="EMBL" id="KHN88759.1"/>
    </source>
</evidence>
<keyword evidence="2" id="KW-1185">Reference proteome</keyword>
<sequence>MHKALLTAIVTVFLTISTILIICSLDGPAFCNSNIEGSLQFFTYKDYCVLPYVTRSSLEQSMEVFERITLVVHVSANYLDNRIAEQVDAWEGPVTLSIVVPSVDVYANIHKIQHKACLLLQLPKAVLDKLSAHIVFRSKKGCAMEVIASLNDQTTVGIYPVNVARNTARLLVRSKYILLGDYEFIFSRGFESRMRNLANDELIRNPKTALVFRIFEVNDTVQRLPRDKADLRKLFFQGMAVEFHAKFTSAAHKIPRLIDWFNHPVDKSKASLSNVLPLARRDWEPQFVSLNTIPFHDENFPFSLRDNTVLRWEMCRHNYTFVLVNDVFMVHRGIKTLKDAPETKKRQHRSRLQFKTAIKLFKDRMDKHFPETKQKCPEFGA</sequence>
<dbReference type="Pfam" id="PF13896">
    <property type="entry name" value="Glyco_transf_49"/>
    <property type="match status" value="1"/>
</dbReference>
<name>A0A0B2W557_TOXCA</name>
<keyword evidence="1" id="KW-0808">Transferase</keyword>
<protein>
    <submittedName>
        <fullName evidence="1">N-acetyllactosaminide beta-1,3-N-acetylglucosaminyltransferase</fullName>
    </submittedName>
</protein>
<reference evidence="1 2" key="1">
    <citation type="submission" date="2014-11" db="EMBL/GenBank/DDBJ databases">
        <title>Genetic blueprint of the zoonotic pathogen Toxocara canis.</title>
        <authorList>
            <person name="Zhu X.-Q."/>
            <person name="Korhonen P.K."/>
            <person name="Cai H."/>
            <person name="Young N.D."/>
            <person name="Nejsum P."/>
            <person name="von Samson-Himmelstjerna G."/>
            <person name="Boag P.R."/>
            <person name="Tan P."/>
            <person name="Li Q."/>
            <person name="Min J."/>
            <person name="Yang Y."/>
            <person name="Wang X."/>
            <person name="Fang X."/>
            <person name="Hall R.S."/>
            <person name="Hofmann A."/>
            <person name="Sternberg P.W."/>
            <person name="Jex A.R."/>
            <person name="Gasser R.B."/>
        </authorList>
    </citation>
    <scope>NUCLEOTIDE SEQUENCE [LARGE SCALE GENOMIC DNA]</scope>
    <source>
        <strain evidence="1">PN_DK_2014</strain>
    </source>
</reference>
<dbReference type="PANTHER" id="PTHR47411">
    <property type="entry name" value="B3GNT1, BETA-1,3-N-ACETYLGUCOSAMINYLTRANSFERASE 1, HOMOLOG"/>
    <property type="match status" value="1"/>
</dbReference>
<organism evidence="1 2">
    <name type="scientific">Toxocara canis</name>
    <name type="common">Canine roundworm</name>
    <dbReference type="NCBI Taxonomy" id="6265"/>
    <lineage>
        <taxon>Eukaryota</taxon>
        <taxon>Metazoa</taxon>
        <taxon>Ecdysozoa</taxon>
        <taxon>Nematoda</taxon>
        <taxon>Chromadorea</taxon>
        <taxon>Rhabditida</taxon>
        <taxon>Spirurina</taxon>
        <taxon>Ascaridomorpha</taxon>
        <taxon>Ascaridoidea</taxon>
        <taxon>Toxocaridae</taxon>
        <taxon>Toxocara</taxon>
    </lineage>
</organism>
<dbReference type="AlphaFoldDB" id="A0A0B2W557"/>
<proteinExistence type="predicted"/>
<dbReference type="Proteomes" id="UP000031036">
    <property type="component" value="Unassembled WGS sequence"/>
</dbReference>
<gene>
    <name evidence="1" type="primary">B3gnt1</name>
    <name evidence="1" type="ORF">Tcan_04886</name>
</gene>
<dbReference type="PANTHER" id="PTHR47411:SF3">
    <property type="entry name" value="I-BETA-1,3-N-ACETYLGLUCOSAMINYLTRANSFERASE"/>
    <property type="match status" value="1"/>
</dbReference>
<dbReference type="OrthoDB" id="9974378at2759"/>